<dbReference type="Pfam" id="PF10601">
    <property type="entry name" value="zf-LITAF-like"/>
    <property type="match status" value="1"/>
</dbReference>
<dbReference type="STRING" id="30019.A0A0M4EWP5"/>
<comment type="subcellular location">
    <subcellularLocation>
        <location evidence="2">Endosome membrane</location>
        <topology evidence="2">Peripheral membrane protein</topology>
    </subcellularLocation>
    <subcellularLocation>
        <location evidence="1">Late endosome membrane</location>
    </subcellularLocation>
    <subcellularLocation>
        <location evidence="3">Lysosome membrane</location>
        <topology evidence="3">Peripheral membrane protein</topology>
        <orientation evidence="3">Cytoplasmic side</orientation>
    </subcellularLocation>
</comment>
<evidence type="ECO:0000256" key="4">
    <source>
        <dbReference type="ARBA" id="ARBA00005975"/>
    </source>
</evidence>
<dbReference type="GO" id="GO:0005765">
    <property type="term" value="C:lysosomal membrane"/>
    <property type="evidence" value="ECO:0007669"/>
    <property type="project" value="UniProtKB-SubCell"/>
</dbReference>
<dbReference type="OMA" id="EARNNTH"/>
<dbReference type="GO" id="GO:0008270">
    <property type="term" value="F:zinc ion binding"/>
    <property type="evidence" value="ECO:0007669"/>
    <property type="project" value="TreeGrafter"/>
</dbReference>
<evidence type="ECO:0000256" key="2">
    <source>
        <dbReference type="ARBA" id="ARBA00004481"/>
    </source>
</evidence>
<evidence type="ECO:0000256" key="1">
    <source>
        <dbReference type="ARBA" id="ARBA00004414"/>
    </source>
</evidence>
<dbReference type="GO" id="GO:0031902">
    <property type="term" value="C:late endosome membrane"/>
    <property type="evidence" value="ECO:0007669"/>
    <property type="project" value="UniProtKB-SubCell"/>
</dbReference>
<keyword evidence="8" id="KW-1133">Transmembrane helix</keyword>
<gene>
    <name evidence="10" type="ORF">Dbus_chr2Rg1849</name>
</gene>
<organism evidence="10 11">
    <name type="scientific">Drosophila busckii</name>
    <name type="common">Fruit fly</name>
    <dbReference type="NCBI Taxonomy" id="30019"/>
    <lineage>
        <taxon>Eukaryota</taxon>
        <taxon>Metazoa</taxon>
        <taxon>Ecdysozoa</taxon>
        <taxon>Arthropoda</taxon>
        <taxon>Hexapoda</taxon>
        <taxon>Insecta</taxon>
        <taxon>Pterygota</taxon>
        <taxon>Neoptera</taxon>
        <taxon>Endopterygota</taxon>
        <taxon>Diptera</taxon>
        <taxon>Brachycera</taxon>
        <taxon>Muscomorpha</taxon>
        <taxon>Ephydroidea</taxon>
        <taxon>Drosophilidae</taxon>
        <taxon>Drosophila</taxon>
    </lineage>
</organism>
<dbReference type="InterPro" id="IPR037519">
    <property type="entry name" value="LITAF_fam"/>
</dbReference>
<dbReference type="PANTHER" id="PTHR23292:SF14">
    <property type="entry name" value="FI16615P1-RELATED"/>
    <property type="match status" value="1"/>
</dbReference>
<keyword evidence="11" id="KW-1185">Reference proteome</keyword>
<comment type="similarity">
    <text evidence="4">Belongs to the CDIP1/LITAF family.</text>
</comment>
<sequence length="76" mass="8268">PTALGNCPSWANCPSCQSSVLTKVTFEPNSRTHLMSLLMFLAGCICCFCAPYWVDSCQSAVHHCGKCGIYLGTYKN</sequence>
<keyword evidence="6" id="KW-0862">Zinc</keyword>
<keyword evidence="7 8" id="KW-0472">Membrane</keyword>
<keyword evidence="8" id="KW-0812">Transmembrane</keyword>
<accession>A0A0M4EWP5</accession>
<reference evidence="10 11" key="1">
    <citation type="submission" date="2015-08" db="EMBL/GenBank/DDBJ databases">
        <title>Ancestral chromatin configuration constrains chromatin evolution on differentiating sex chromosomes in Drosophila.</title>
        <authorList>
            <person name="Zhou Q."/>
            <person name="Bachtrog D."/>
        </authorList>
    </citation>
    <scope>NUCLEOTIDE SEQUENCE [LARGE SCALE GENOMIC DNA]</scope>
    <source>
        <tissue evidence="10">Whole larvae</tissue>
    </source>
</reference>
<dbReference type="Proteomes" id="UP000494163">
    <property type="component" value="Chromosome 2R"/>
</dbReference>
<dbReference type="InterPro" id="IPR006629">
    <property type="entry name" value="LITAF"/>
</dbReference>
<evidence type="ECO:0000313" key="10">
    <source>
        <dbReference type="EMBL" id="ALC42270.1"/>
    </source>
</evidence>
<dbReference type="PANTHER" id="PTHR23292">
    <property type="entry name" value="LIPOPOLYSACCHARIDE-INDUCED TUMOR NECROSIS FACTOR-ALPHA FACTOR"/>
    <property type="match status" value="1"/>
</dbReference>
<proteinExistence type="inferred from homology"/>
<feature type="domain" description="LITAF" evidence="9">
    <location>
        <begin position="1"/>
        <end position="76"/>
    </location>
</feature>
<dbReference type="PROSITE" id="PS51837">
    <property type="entry name" value="LITAF"/>
    <property type="match status" value="1"/>
</dbReference>
<evidence type="ECO:0000256" key="5">
    <source>
        <dbReference type="ARBA" id="ARBA00022723"/>
    </source>
</evidence>
<evidence type="ECO:0000256" key="3">
    <source>
        <dbReference type="ARBA" id="ARBA00004630"/>
    </source>
</evidence>
<evidence type="ECO:0000256" key="8">
    <source>
        <dbReference type="SAM" id="Phobius"/>
    </source>
</evidence>
<evidence type="ECO:0000259" key="9">
    <source>
        <dbReference type="PROSITE" id="PS51837"/>
    </source>
</evidence>
<evidence type="ECO:0000313" key="11">
    <source>
        <dbReference type="Proteomes" id="UP000494163"/>
    </source>
</evidence>
<feature type="transmembrane region" description="Helical" evidence="8">
    <location>
        <begin position="34"/>
        <end position="54"/>
    </location>
</feature>
<keyword evidence="5" id="KW-0479">Metal-binding</keyword>
<dbReference type="EMBL" id="CP012524">
    <property type="protein sequence ID" value="ALC42270.1"/>
    <property type="molecule type" value="Genomic_DNA"/>
</dbReference>
<dbReference type="SMART" id="SM00714">
    <property type="entry name" value="LITAF"/>
    <property type="match status" value="1"/>
</dbReference>
<feature type="non-terminal residue" evidence="10">
    <location>
        <position position="1"/>
    </location>
</feature>
<evidence type="ECO:0000256" key="6">
    <source>
        <dbReference type="ARBA" id="ARBA00022833"/>
    </source>
</evidence>
<dbReference type="AlphaFoldDB" id="A0A0M4EWP5"/>
<protein>
    <submittedName>
        <fullName evidence="10">CG4250</fullName>
    </submittedName>
</protein>
<name>A0A0M4EWP5_DROBS</name>
<evidence type="ECO:0000256" key="7">
    <source>
        <dbReference type="ARBA" id="ARBA00023136"/>
    </source>
</evidence>